<evidence type="ECO:0000313" key="2">
    <source>
        <dbReference type="Proteomes" id="UP000619536"/>
    </source>
</evidence>
<name>A0A8J3AL53_9BIFI</name>
<comment type="caution">
    <text evidence="1">The sequence shown here is derived from an EMBL/GenBank/DDBJ whole genome shotgun (WGS) entry which is preliminary data.</text>
</comment>
<sequence length="89" mass="9638">MSPLTTAGRAPLCPCTTVTAQAISQLSNEALASARLFTQAQETLVQCQHIAWDGPAAAQFKRICTAIQQQAADGETQTRNLINEIHQWT</sequence>
<keyword evidence="2" id="KW-1185">Reference proteome</keyword>
<evidence type="ECO:0000313" key="1">
    <source>
        <dbReference type="EMBL" id="GGI12716.1"/>
    </source>
</evidence>
<gene>
    <name evidence="1" type="ORF">GCM10007377_02350</name>
</gene>
<organism evidence="1 2">
    <name type="scientific">Galliscardovia ingluviei</name>
    <dbReference type="NCBI Taxonomy" id="1769422"/>
    <lineage>
        <taxon>Bacteria</taxon>
        <taxon>Bacillati</taxon>
        <taxon>Actinomycetota</taxon>
        <taxon>Actinomycetes</taxon>
        <taxon>Bifidobacteriales</taxon>
        <taxon>Bifidobacteriaceae</taxon>
        <taxon>Galliscardovia</taxon>
    </lineage>
</organism>
<protein>
    <submittedName>
        <fullName evidence="1">Uncharacterized protein</fullName>
    </submittedName>
</protein>
<proteinExistence type="predicted"/>
<dbReference type="Proteomes" id="UP000619536">
    <property type="component" value="Unassembled WGS sequence"/>
</dbReference>
<dbReference type="AlphaFoldDB" id="A0A8J3AL53"/>
<dbReference type="EMBL" id="BMDH01000001">
    <property type="protein sequence ID" value="GGI12716.1"/>
    <property type="molecule type" value="Genomic_DNA"/>
</dbReference>
<reference evidence="1" key="1">
    <citation type="journal article" date="2014" name="Int. J. Syst. Evol. Microbiol.">
        <title>Complete genome sequence of Corynebacterium casei LMG S-19264T (=DSM 44701T), isolated from a smear-ripened cheese.</title>
        <authorList>
            <consortium name="US DOE Joint Genome Institute (JGI-PGF)"/>
            <person name="Walter F."/>
            <person name="Albersmeier A."/>
            <person name="Kalinowski J."/>
            <person name="Ruckert C."/>
        </authorList>
    </citation>
    <scope>NUCLEOTIDE SEQUENCE</scope>
    <source>
        <strain evidence="1">CCM 8606</strain>
    </source>
</reference>
<reference evidence="1" key="2">
    <citation type="submission" date="2020-09" db="EMBL/GenBank/DDBJ databases">
        <authorList>
            <person name="Sun Q."/>
            <person name="Sedlacek I."/>
        </authorList>
    </citation>
    <scope>NUCLEOTIDE SEQUENCE</scope>
    <source>
        <strain evidence="1">CCM 8606</strain>
    </source>
</reference>
<accession>A0A8J3AL53</accession>